<reference evidence="3 4" key="1">
    <citation type="submission" date="2019-07" db="EMBL/GenBank/DDBJ databases">
        <title>Whole genome shotgun sequence of Brevifollis gellanilyticus NBRC 108608.</title>
        <authorList>
            <person name="Hosoyama A."/>
            <person name="Uohara A."/>
            <person name="Ohji S."/>
            <person name="Ichikawa N."/>
        </authorList>
    </citation>
    <scope>NUCLEOTIDE SEQUENCE [LARGE SCALE GENOMIC DNA]</scope>
    <source>
        <strain evidence="3 4">NBRC 108608</strain>
    </source>
</reference>
<evidence type="ECO:0000313" key="3">
    <source>
        <dbReference type="EMBL" id="GEP41798.1"/>
    </source>
</evidence>
<feature type="chain" id="PRO_5022239640" description="Beta-lactamase-related domain-containing protein" evidence="1">
    <location>
        <begin position="23"/>
        <end position="363"/>
    </location>
</feature>
<evidence type="ECO:0000259" key="2">
    <source>
        <dbReference type="Pfam" id="PF00144"/>
    </source>
</evidence>
<comment type="caution">
    <text evidence="3">The sequence shown here is derived from an EMBL/GenBank/DDBJ whole genome shotgun (WGS) entry which is preliminary data.</text>
</comment>
<keyword evidence="4" id="KW-1185">Reference proteome</keyword>
<dbReference type="Gene3D" id="3.40.710.10">
    <property type="entry name" value="DD-peptidase/beta-lactamase superfamily"/>
    <property type="match status" value="1"/>
</dbReference>
<organism evidence="3 4">
    <name type="scientific">Brevifollis gellanilyticus</name>
    <dbReference type="NCBI Taxonomy" id="748831"/>
    <lineage>
        <taxon>Bacteria</taxon>
        <taxon>Pseudomonadati</taxon>
        <taxon>Verrucomicrobiota</taxon>
        <taxon>Verrucomicrobiia</taxon>
        <taxon>Verrucomicrobiales</taxon>
        <taxon>Verrucomicrobiaceae</taxon>
    </lineage>
</organism>
<proteinExistence type="predicted"/>
<accession>A0A512M4Y9</accession>
<keyword evidence="1" id="KW-0732">Signal</keyword>
<feature type="domain" description="Beta-lactamase-related" evidence="2">
    <location>
        <begin position="34"/>
        <end position="345"/>
    </location>
</feature>
<sequence length="363" mass="38926">MTRRDSLALTLAGLGLTFSARAANATTMQNALQIIQAQIDNGTLHSAVLRVSRGHQVTEQAFGKAKVDSMFLLGSITKPLTAMAVMVLVDRGEIRLSDPAVKYLPEFSEGARKNITLEHLLTHTSGLPDQLADNNALRARHAPLAEFVKGAVSTPLLFSPGTKYHYQSMGILLAAEIVQRVAKTPLPEFLQEQVFTPLGMSRTVLGLGKFQKEDMVPMQTEHAAPEAGAGDPKAREWDWNSDYWRQLAAPWGGAHSTVDDLSKCLSSLMHPDGKVLREATARLMTQEHTPKLEAHRGIGFAVGPAGLGKGCSARTFGHAGSTGTLAWADPVTDTTFVLLTALPKNVSGALILDPVSGMVSTMS</sequence>
<evidence type="ECO:0000313" key="4">
    <source>
        <dbReference type="Proteomes" id="UP000321577"/>
    </source>
</evidence>
<dbReference type="EMBL" id="BKAG01000005">
    <property type="protein sequence ID" value="GEP41798.1"/>
    <property type="molecule type" value="Genomic_DNA"/>
</dbReference>
<evidence type="ECO:0000256" key="1">
    <source>
        <dbReference type="SAM" id="SignalP"/>
    </source>
</evidence>
<dbReference type="SUPFAM" id="SSF56601">
    <property type="entry name" value="beta-lactamase/transpeptidase-like"/>
    <property type="match status" value="1"/>
</dbReference>
<protein>
    <recommendedName>
        <fullName evidence="2">Beta-lactamase-related domain-containing protein</fullName>
    </recommendedName>
</protein>
<feature type="signal peptide" evidence="1">
    <location>
        <begin position="1"/>
        <end position="22"/>
    </location>
</feature>
<dbReference type="AlphaFoldDB" id="A0A512M4Y9"/>
<dbReference type="InterPro" id="IPR050789">
    <property type="entry name" value="Diverse_Enzym_Activities"/>
</dbReference>
<dbReference type="OrthoDB" id="9797709at2"/>
<dbReference type="InterPro" id="IPR012338">
    <property type="entry name" value="Beta-lactam/transpept-like"/>
</dbReference>
<dbReference type="Proteomes" id="UP000321577">
    <property type="component" value="Unassembled WGS sequence"/>
</dbReference>
<dbReference type="RefSeq" id="WP_146849256.1">
    <property type="nucleotide sequence ID" value="NZ_BKAG01000005.1"/>
</dbReference>
<name>A0A512M4Y9_9BACT</name>
<dbReference type="PANTHER" id="PTHR43283">
    <property type="entry name" value="BETA-LACTAMASE-RELATED"/>
    <property type="match status" value="1"/>
</dbReference>
<dbReference type="Pfam" id="PF00144">
    <property type="entry name" value="Beta-lactamase"/>
    <property type="match status" value="1"/>
</dbReference>
<gene>
    <name evidence="3" type="ORF">BGE01nite_10890</name>
</gene>
<dbReference type="InterPro" id="IPR001466">
    <property type="entry name" value="Beta-lactam-related"/>
</dbReference>